<accession>A0A238JLA9</accession>
<name>A0A238JLA9_9RHOB</name>
<dbReference type="OrthoDB" id="1679673at2"/>
<dbReference type="AlphaFoldDB" id="A0A238JLA9"/>
<keyword evidence="2" id="KW-1185">Reference proteome</keyword>
<proteinExistence type="predicted"/>
<sequence length="188" mass="20329">MQASNQPGFFINLNSHLLLVVVATLMSSCSSFEAPVSIVSPLVLNACSGTEVYSEIEFDFEENWMDEYTFWVEDSAVLDAPAEIGGLRFGRDKDQSATVRMLGGSGSCIFQVETFSLQASSVQLYVETFGGSGGPDPSISMAFDLVRTPDFELDISELVFVGLTVQEEGKGATFYTFVVAGGEILPEE</sequence>
<evidence type="ECO:0000313" key="1">
    <source>
        <dbReference type="EMBL" id="SMX31183.1"/>
    </source>
</evidence>
<dbReference type="Proteomes" id="UP000203464">
    <property type="component" value="Unassembled WGS sequence"/>
</dbReference>
<reference evidence="2" key="1">
    <citation type="submission" date="2017-05" db="EMBL/GenBank/DDBJ databases">
        <authorList>
            <person name="Rodrigo-Torres L."/>
            <person name="Arahal R. D."/>
            <person name="Lucena T."/>
        </authorList>
    </citation>
    <scope>NUCLEOTIDE SEQUENCE [LARGE SCALE GENOMIC DNA]</scope>
    <source>
        <strain evidence="2">CECT 8868</strain>
    </source>
</reference>
<evidence type="ECO:0000313" key="2">
    <source>
        <dbReference type="Proteomes" id="UP000203464"/>
    </source>
</evidence>
<dbReference type="RefSeq" id="WP_093994722.1">
    <property type="nucleotide sequence ID" value="NZ_FXYD01000001.1"/>
</dbReference>
<protein>
    <submittedName>
        <fullName evidence="1">Uncharacterized protein</fullName>
    </submittedName>
</protein>
<dbReference type="EMBL" id="FXYD01000001">
    <property type="protein sequence ID" value="SMX31183.1"/>
    <property type="molecule type" value="Genomic_DNA"/>
</dbReference>
<gene>
    <name evidence="1" type="ORF">OCA8868_00232</name>
</gene>
<organism evidence="1 2">
    <name type="scientific">Octadecabacter ascidiaceicola</name>
    <dbReference type="NCBI Taxonomy" id="1655543"/>
    <lineage>
        <taxon>Bacteria</taxon>
        <taxon>Pseudomonadati</taxon>
        <taxon>Pseudomonadota</taxon>
        <taxon>Alphaproteobacteria</taxon>
        <taxon>Rhodobacterales</taxon>
        <taxon>Roseobacteraceae</taxon>
        <taxon>Octadecabacter</taxon>
    </lineage>
</organism>